<comment type="caution">
    <text evidence="3">The sequence shown here is derived from an EMBL/GenBank/DDBJ whole genome shotgun (WGS) entry which is preliminary data.</text>
</comment>
<protein>
    <submittedName>
        <fullName evidence="3">Uncharacterized protein</fullName>
    </submittedName>
</protein>
<organism evidence="3 4">
    <name type="scientific">Rhamnella rubrinervis</name>
    <dbReference type="NCBI Taxonomy" id="2594499"/>
    <lineage>
        <taxon>Eukaryota</taxon>
        <taxon>Viridiplantae</taxon>
        <taxon>Streptophyta</taxon>
        <taxon>Embryophyta</taxon>
        <taxon>Tracheophyta</taxon>
        <taxon>Spermatophyta</taxon>
        <taxon>Magnoliopsida</taxon>
        <taxon>eudicotyledons</taxon>
        <taxon>Gunneridae</taxon>
        <taxon>Pentapetalae</taxon>
        <taxon>rosids</taxon>
        <taxon>fabids</taxon>
        <taxon>Rosales</taxon>
        <taxon>Rhamnaceae</taxon>
        <taxon>rhamnoid group</taxon>
        <taxon>Rhamneae</taxon>
        <taxon>Rhamnella</taxon>
    </lineage>
</organism>
<dbReference type="OrthoDB" id="670909at2759"/>
<reference evidence="3" key="1">
    <citation type="submission" date="2020-03" db="EMBL/GenBank/DDBJ databases">
        <title>A high-quality chromosome-level genome assembly of a woody plant with both climbing and erect habits, Rhamnella rubrinervis.</title>
        <authorList>
            <person name="Lu Z."/>
            <person name="Yang Y."/>
            <person name="Zhu X."/>
            <person name="Sun Y."/>
        </authorList>
    </citation>
    <scope>NUCLEOTIDE SEQUENCE</scope>
    <source>
        <strain evidence="3">BYM</strain>
        <tissue evidence="3">Leaf</tissue>
    </source>
</reference>
<gene>
    <name evidence="3" type="ORF">FNV43_RR18194</name>
</gene>
<dbReference type="InterPro" id="IPR043424">
    <property type="entry name" value="BLT-like"/>
</dbReference>
<evidence type="ECO:0000256" key="2">
    <source>
        <dbReference type="SAM" id="MobiDB-lite"/>
    </source>
</evidence>
<evidence type="ECO:0000313" key="4">
    <source>
        <dbReference type="Proteomes" id="UP000796880"/>
    </source>
</evidence>
<evidence type="ECO:0000313" key="3">
    <source>
        <dbReference type="EMBL" id="KAF3439916.1"/>
    </source>
</evidence>
<evidence type="ECO:0000256" key="1">
    <source>
        <dbReference type="SAM" id="Coils"/>
    </source>
</evidence>
<proteinExistence type="predicted"/>
<keyword evidence="1" id="KW-0175">Coiled coil</keyword>
<dbReference type="AlphaFoldDB" id="A0A8K0GVZ9"/>
<dbReference type="PANTHER" id="PTHR31071">
    <property type="entry name" value="GB|AAF24581.1"/>
    <property type="match status" value="1"/>
</dbReference>
<name>A0A8K0GVZ9_9ROSA</name>
<keyword evidence="4" id="KW-1185">Reference proteome</keyword>
<dbReference type="Proteomes" id="UP000796880">
    <property type="component" value="Unassembled WGS sequence"/>
</dbReference>
<feature type="coiled-coil region" evidence="1">
    <location>
        <begin position="301"/>
        <end position="352"/>
    </location>
</feature>
<feature type="compositionally biased region" description="Basic and acidic residues" evidence="2">
    <location>
        <begin position="523"/>
        <end position="540"/>
    </location>
</feature>
<dbReference type="PANTHER" id="PTHR31071:SF9">
    <property type="entry name" value="INTRACELLULAR PROTEIN TRANSPORT PROTEIN USO1-RELATED"/>
    <property type="match status" value="1"/>
</dbReference>
<sequence length="662" mass="75729">METKEKGGAKKQGLMVKKLKRGILVGKRGGPCTPPPTWRLEFSAEEKHNDNNIKPIAEFLDFRTKQTVSARKLCANLWEVLPHHYHQTPLAKMSKAPPRLRRQRHKNNVSELPTHLLDIPSSPPHDQPTTARCLGRNASQLIQRYGSVDRNNHALQPLSPASYSSSMEVAPFKPALTPSSSLNFKGRMGDSSCSLKTSTELLKVLNRIWSLEEHHASNMSLVKALKMELDHSQAKIKELLQEKQLERREMDDLMKQVTEDNLIRQNKEQDRIKAVVQSIQDELEDERKLRKHSESLHRKLARELSSLNSSFSNALRELERERKARILLENLCDEFAKGIKEYEQEVRSLKHKPEKDRSSMENPDRLVLHISEAWLDERMQMDNIAEKNIVIDKLGFDIETFLQAIRAMEFRKNSKLSPKDIKENCSHRHSLESFPLNEAISSTDSVSHCLEANNRADGKQSKRSDRQQCGDAADVLHQEGIAKSNSTGKKVRSQEVNKHTSLSSLEGKLEENKNQFADEELSDLERDEKQEVPDELEKSDYYDEAVQEGLQERSCKMVRNHGSESKNLLNNLIKNHSLSLEANKIRPESDYGEESHVQSVLTGNASPIQQWKSKLRTPEFKKSESSLRWPQDLNEDTLLAKLLEARLEGRKHGRSKASRGSF</sequence>
<accession>A0A8K0GVZ9</accession>
<feature type="coiled-coil region" evidence="1">
    <location>
        <begin position="222"/>
        <end position="260"/>
    </location>
</feature>
<feature type="region of interest" description="Disordered" evidence="2">
    <location>
        <begin position="476"/>
        <end position="540"/>
    </location>
</feature>
<dbReference type="EMBL" id="VOIH02000008">
    <property type="protein sequence ID" value="KAF3439916.1"/>
    <property type="molecule type" value="Genomic_DNA"/>
</dbReference>